<evidence type="ECO:0000313" key="5">
    <source>
        <dbReference type="Proteomes" id="UP001274896"/>
    </source>
</evidence>
<gene>
    <name evidence="4" type="ORF">QTP70_024189</name>
</gene>
<proteinExistence type="predicted"/>
<feature type="coiled-coil region" evidence="1">
    <location>
        <begin position="302"/>
        <end position="336"/>
    </location>
</feature>
<evidence type="ECO:0000256" key="1">
    <source>
        <dbReference type="SAM" id="Coils"/>
    </source>
</evidence>
<feature type="non-terminal residue" evidence="4">
    <location>
        <position position="1"/>
    </location>
</feature>
<feature type="domain" description="DUF4485" evidence="3">
    <location>
        <begin position="13"/>
        <end position="98"/>
    </location>
</feature>
<feature type="coiled-coil region" evidence="1">
    <location>
        <begin position="389"/>
        <end position="483"/>
    </location>
</feature>
<protein>
    <recommendedName>
        <fullName evidence="3">DUF4485 domain-containing protein</fullName>
    </recommendedName>
</protein>
<dbReference type="PANTHER" id="PTHR18871">
    <property type="entry name" value="CENTROSOMAL PROTEIN OF 112 KDA"/>
    <property type="match status" value="1"/>
</dbReference>
<dbReference type="AlphaFoldDB" id="A0AAE0QHX7"/>
<feature type="coiled-coil region" evidence="1">
    <location>
        <begin position="510"/>
        <end position="834"/>
    </location>
</feature>
<comment type="caution">
    <text evidence="4">The sequence shown here is derived from an EMBL/GenBank/DDBJ whole genome shotgun (WGS) entry which is preliminary data.</text>
</comment>
<keyword evidence="1" id="KW-0175">Coiled coil</keyword>
<feature type="compositionally biased region" description="Polar residues" evidence="2">
    <location>
        <begin position="155"/>
        <end position="168"/>
    </location>
</feature>
<dbReference type="EMBL" id="JAUCMX010000016">
    <property type="protein sequence ID" value="KAK3520436.1"/>
    <property type="molecule type" value="Genomic_DNA"/>
</dbReference>
<evidence type="ECO:0000313" key="4">
    <source>
        <dbReference type="EMBL" id="KAK3520436.1"/>
    </source>
</evidence>
<feature type="compositionally biased region" description="Basic and acidic residues" evidence="2">
    <location>
        <begin position="171"/>
        <end position="186"/>
    </location>
</feature>
<keyword evidence="5" id="KW-1185">Reference proteome</keyword>
<evidence type="ECO:0000256" key="2">
    <source>
        <dbReference type="SAM" id="MobiDB-lite"/>
    </source>
</evidence>
<dbReference type="Proteomes" id="UP001274896">
    <property type="component" value="Unassembled WGS sequence"/>
</dbReference>
<organism evidence="4 5">
    <name type="scientific">Hemibagrus guttatus</name>
    <dbReference type="NCBI Taxonomy" id="175788"/>
    <lineage>
        <taxon>Eukaryota</taxon>
        <taxon>Metazoa</taxon>
        <taxon>Chordata</taxon>
        <taxon>Craniata</taxon>
        <taxon>Vertebrata</taxon>
        <taxon>Euteleostomi</taxon>
        <taxon>Actinopterygii</taxon>
        <taxon>Neopterygii</taxon>
        <taxon>Teleostei</taxon>
        <taxon>Ostariophysi</taxon>
        <taxon>Siluriformes</taxon>
        <taxon>Bagridae</taxon>
        <taxon>Hemibagrus</taxon>
    </lineage>
</organism>
<dbReference type="Pfam" id="PF14846">
    <property type="entry name" value="DUF4485"/>
    <property type="match status" value="1"/>
</dbReference>
<name>A0AAE0QHX7_9TELE</name>
<sequence length="1033" mass="120525">DMMSSDEDSLEKMDSEFDHYLVDMKPFVLRLPDKSERQRCALWIKKLCDPVASGSGLMGRKNRNAYARLLLHMLGKGVLEGPFTYKPESGSLKTLPTYMSVYYDEPLASRSQAQSAAMLPDWVSGELDRDDVWPVMLKDSSPPHPNANRRRNLFSHKSPTRPLSSSPVKPNAKEDKRDERIRRPSSDDSDLEARLNSWNLGIENPRYLRENPIPLSPIYPKSSLRKSSTLTDGHPVYKPDKETEMRIKVLEAKYQEEKLKLQQRHDADVQKPLTCICMIVCLDNYISAQVFLIMWVILHRKNGEIEELKNLHRSKLKEAEETVRTLEKKVQSLLRESQVIRQSKDKQIAELKKMLDQSADSQKNEWEKKLHTVMAQMEQEKFELQKKHTDNIQELLEDTNQRLAKMEAEYGTQARATEQTVRDLEARVKQLSVEVEHSNLLRQKVTQEKAELEIHIAAISAELQEANCRNMTLQREKDLQSEEHEDAVQKLQAKHDADLSHFQQEHALSAAKASEVIEDLEQMVARLKQQLRDSEHQRQKQLRDLENKMQHEKMDLQHTSDKKVQSLQAELEKERTEARKKSMKLEEALREKEDHICRLRESQRQQVQQAESTLESFKKQVELSSEKAYADMKQQMEKVEADLTRSKSLREKQTKEFGHQLEELQQKYEQQIMELKLQHEQERTHLLQQHNTEKDSLVQDHQREIASLEKQARSAMAQHQAQTQEWRKRDAQTISELESQVHSLREELLAAHTQRKQQLSELGLLCEEERQRAAQEQEVALGRVRAEMERVRQDLERTHTAERELAQEKANSRLKQLEKEYTQKLAKSAQTMAELQTALFSIKEESKQTQQALERQLQDAGTHWDEERRQLSRDADRVNKALQERVESLQRQLRTAEKKLMSRELETQEQTSQRRFDLKSFGLNQDKIIAPMVWPYSTPHITRIRQEYELKIKGLMPAELRQELEDTITSLKSQASSRHTHISSISQFPPEESMCFTGGLGCLPQQEVMKEMQYSPLRISPPNILTHHSCFGP</sequence>
<dbReference type="PANTHER" id="PTHR18871:SF2">
    <property type="entry name" value="CENTROSOMAL PROTEIN OF 112 KDA"/>
    <property type="match status" value="1"/>
</dbReference>
<reference evidence="4" key="1">
    <citation type="submission" date="2023-06" db="EMBL/GenBank/DDBJ databases">
        <title>Male Hemibagrus guttatus genome.</title>
        <authorList>
            <person name="Bian C."/>
        </authorList>
    </citation>
    <scope>NUCLEOTIDE SEQUENCE</scope>
    <source>
        <strain evidence="4">Male_cb2023</strain>
        <tissue evidence="4">Muscle</tissue>
    </source>
</reference>
<feature type="region of interest" description="Disordered" evidence="2">
    <location>
        <begin position="134"/>
        <end position="191"/>
    </location>
</feature>
<feature type="region of interest" description="Disordered" evidence="2">
    <location>
        <begin position="850"/>
        <end position="876"/>
    </location>
</feature>
<feature type="compositionally biased region" description="Basic and acidic residues" evidence="2">
    <location>
        <begin position="862"/>
        <end position="876"/>
    </location>
</feature>
<evidence type="ECO:0000259" key="3">
    <source>
        <dbReference type="Pfam" id="PF14846"/>
    </source>
</evidence>
<dbReference type="InterPro" id="IPR027831">
    <property type="entry name" value="DUF4485"/>
</dbReference>
<dbReference type="InterPro" id="IPR055310">
    <property type="entry name" value="CEP112"/>
</dbReference>
<accession>A0AAE0QHX7</accession>